<protein>
    <submittedName>
        <fullName evidence="1">Uncharacterized protein</fullName>
    </submittedName>
</protein>
<dbReference type="EMBL" id="JDSS02000006">
    <property type="protein sequence ID" value="KFB69967.1"/>
    <property type="molecule type" value="Genomic_DNA"/>
</dbReference>
<sequence length="38" mass="4365">MRDLVLERLREPAVVGRVRIQAHAGVVNRLVTRENLPM</sequence>
<comment type="caution">
    <text evidence="1">The sequence shown here is derived from an EMBL/GenBank/DDBJ whole genome shotgun (WGS) entry which is preliminary data.</text>
</comment>
<evidence type="ECO:0000313" key="2">
    <source>
        <dbReference type="Proteomes" id="UP000019812"/>
    </source>
</evidence>
<dbReference type="Proteomes" id="UP000019812">
    <property type="component" value="Unassembled WGS sequence"/>
</dbReference>
<reference evidence="1 2" key="1">
    <citation type="submission" date="2014-07" db="EMBL/GenBank/DDBJ databases">
        <title>Expanding our view of genomic diversity in Candidatus Accumulibacter clades.</title>
        <authorList>
            <person name="Skennerton C.T."/>
            <person name="Barr J.J."/>
            <person name="Slater F.R."/>
            <person name="Bond P.L."/>
            <person name="Tyson G.W."/>
        </authorList>
    </citation>
    <scope>NUCLEOTIDE SEQUENCE [LARGE SCALE GENOMIC DNA]</scope>
    <source>
        <strain evidence="2">SK-01</strain>
    </source>
</reference>
<proteinExistence type="predicted"/>
<organism evidence="1 2">
    <name type="scientific">Candidatus Accumulibacter vicinus</name>
    <dbReference type="NCBI Taxonomy" id="2954382"/>
    <lineage>
        <taxon>Bacteria</taxon>
        <taxon>Pseudomonadati</taxon>
        <taxon>Pseudomonadota</taxon>
        <taxon>Betaproteobacteria</taxon>
        <taxon>Candidatus Accumulibacter</taxon>
    </lineage>
</organism>
<evidence type="ECO:0000313" key="1">
    <source>
        <dbReference type="EMBL" id="KFB69967.1"/>
    </source>
</evidence>
<name>A0A084Y5H3_9PROT</name>
<gene>
    <name evidence="1" type="ORF">CAPSK01_000364</name>
</gene>
<accession>A0A084Y5H3</accession>
<dbReference type="AlphaFoldDB" id="A0A084Y5H3"/>